<proteinExistence type="predicted"/>
<dbReference type="RefSeq" id="WP_185801679.1">
    <property type="nucleotide sequence ID" value="NZ_JACJVJ010000002.1"/>
</dbReference>
<evidence type="ECO:0000256" key="1">
    <source>
        <dbReference type="SAM" id="MobiDB-lite"/>
    </source>
</evidence>
<name>A0A842I153_9SPHN</name>
<dbReference type="EMBL" id="JACJVJ010000002">
    <property type="protein sequence ID" value="MBC2778423.1"/>
    <property type="molecule type" value="Genomic_DNA"/>
</dbReference>
<dbReference type="Proteomes" id="UP000564378">
    <property type="component" value="Unassembled WGS sequence"/>
</dbReference>
<comment type="caution">
    <text evidence="2">The sequence shown here is derived from an EMBL/GenBank/DDBJ whole genome shotgun (WGS) entry which is preliminary data.</text>
</comment>
<evidence type="ECO:0000313" key="3">
    <source>
        <dbReference type="Proteomes" id="UP000564378"/>
    </source>
</evidence>
<sequence length="55" mass="5882">MIDMFSLALSHGLMLLAAWRLVARADLDNDRASPGGEKTDLLGRPIGAEESGRDA</sequence>
<gene>
    <name evidence="2" type="ORF">H6P80_12425</name>
</gene>
<protein>
    <submittedName>
        <fullName evidence="2">Uncharacterized protein</fullName>
    </submittedName>
</protein>
<dbReference type="AlphaFoldDB" id="A0A842I153"/>
<feature type="compositionally biased region" description="Basic and acidic residues" evidence="1">
    <location>
        <begin position="30"/>
        <end position="41"/>
    </location>
</feature>
<evidence type="ECO:0000313" key="2">
    <source>
        <dbReference type="EMBL" id="MBC2778423.1"/>
    </source>
</evidence>
<organism evidence="2 3">
    <name type="scientific">Parasphingopyxis marina</name>
    <dbReference type="NCBI Taxonomy" id="2761622"/>
    <lineage>
        <taxon>Bacteria</taxon>
        <taxon>Pseudomonadati</taxon>
        <taxon>Pseudomonadota</taxon>
        <taxon>Alphaproteobacteria</taxon>
        <taxon>Sphingomonadales</taxon>
        <taxon>Sphingomonadaceae</taxon>
        <taxon>Parasphingopyxis</taxon>
    </lineage>
</organism>
<keyword evidence="3" id="KW-1185">Reference proteome</keyword>
<accession>A0A842I153</accession>
<feature type="region of interest" description="Disordered" evidence="1">
    <location>
        <begin position="30"/>
        <end position="55"/>
    </location>
</feature>
<reference evidence="2 3" key="1">
    <citation type="submission" date="2020-08" db="EMBL/GenBank/DDBJ databases">
        <title>Draft genome sequence of Parasphingopyxis sp. GrpM-11.</title>
        <authorList>
            <person name="Oh J."/>
            <person name="Roh D.-H."/>
        </authorList>
    </citation>
    <scope>NUCLEOTIDE SEQUENCE [LARGE SCALE GENOMIC DNA]</scope>
    <source>
        <strain evidence="2 3">GrpM-11</strain>
    </source>
</reference>